<evidence type="ECO:0000256" key="1">
    <source>
        <dbReference type="SAM" id="SignalP"/>
    </source>
</evidence>
<dbReference type="KEGG" id="slw:BRW62_05720"/>
<gene>
    <name evidence="2" type="ORF">BRW62_05720</name>
</gene>
<dbReference type="OrthoDB" id="564996at2"/>
<keyword evidence="1" id="KW-0732">Signal</keyword>
<keyword evidence="3" id="KW-1185">Reference proteome</keyword>
<accession>A0A2D2Q1F4</accession>
<feature type="signal peptide" evidence="1">
    <location>
        <begin position="1"/>
        <end position="23"/>
    </location>
</feature>
<evidence type="ECO:0000313" key="2">
    <source>
        <dbReference type="EMBL" id="ATS18334.1"/>
    </source>
</evidence>
<evidence type="ECO:0000313" key="3">
    <source>
        <dbReference type="Proteomes" id="UP000231057"/>
    </source>
</evidence>
<dbReference type="AlphaFoldDB" id="A0A2D2Q1F4"/>
<protein>
    <submittedName>
        <fullName evidence="2">Uncharacterized protein</fullName>
    </submittedName>
</protein>
<dbReference type="Proteomes" id="UP000231057">
    <property type="component" value="Chromosome"/>
</dbReference>
<dbReference type="EMBL" id="CP018092">
    <property type="protein sequence ID" value="ATS18334.1"/>
    <property type="molecule type" value="Genomic_DNA"/>
</dbReference>
<organism evidence="2 3">
    <name type="scientific">Parathermosynechococcus lividus PCC 6715</name>
    <dbReference type="NCBI Taxonomy" id="1917166"/>
    <lineage>
        <taxon>Bacteria</taxon>
        <taxon>Bacillati</taxon>
        <taxon>Cyanobacteriota</taxon>
        <taxon>Cyanophyceae</taxon>
        <taxon>Acaryochloridales</taxon>
        <taxon>Thermosynechococcaceae</taxon>
        <taxon>Parathermosynechococcus</taxon>
    </lineage>
</organism>
<sequence>MFKNTSLLLACLATVVVPTLSKAVPAPSTIAPTGSTPAQFNVPNNIQVNPTIMGKIDKPPSVSCNDLTVGMTKYPHTPGDFPQQEGSTAVLSNATRTSCTYKIQVPKGFLGENVYLWGNLKKPSPLVTVQPVGWNNPLPIPQELGVVQGFNFVVKETIIH</sequence>
<reference evidence="3" key="2">
    <citation type="journal article" date="2022" name="Front. Microbiol.">
        <title>Comparative Genomic Analysis Revealed Distinct Molecular Components and Organization of CO2-Concentrating Mechanism in Thermophilic Cyanobacteria.</title>
        <authorList>
            <person name="Tang J."/>
            <person name="Zhou H."/>
            <person name="Yao D."/>
            <person name="Riaz S."/>
            <person name="You D."/>
            <person name="Klepacz-Smolka A."/>
            <person name="Daroch M."/>
        </authorList>
    </citation>
    <scope>NUCLEOTIDE SEQUENCE [LARGE SCALE GENOMIC DNA]</scope>
    <source>
        <strain evidence="3">PCC 6715</strain>
    </source>
</reference>
<proteinExistence type="predicted"/>
<reference evidence="2 3" key="1">
    <citation type="submission" date="2016-11" db="EMBL/GenBank/DDBJ databases">
        <title>Complete genome sequence of thermophilic cyanobacteria strain Synechococcus sp. PCC6715.</title>
        <authorList>
            <person name="Tang J."/>
            <person name="Daroch M."/>
            <person name="Liang Y."/>
            <person name="Jiang D."/>
            <person name="Shah M."/>
        </authorList>
    </citation>
    <scope>NUCLEOTIDE SEQUENCE [LARGE SCALE GENOMIC DNA]</scope>
    <source>
        <strain evidence="2 3">PCC 6715</strain>
    </source>
</reference>
<feature type="chain" id="PRO_5013736585" evidence="1">
    <location>
        <begin position="24"/>
        <end position="160"/>
    </location>
</feature>
<name>A0A2D2Q1F4_PARLV</name>